<proteinExistence type="predicted"/>
<dbReference type="GO" id="GO:0003841">
    <property type="term" value="F:1-acylglycerol-3-phosphate O-acyltransferase activity"/>
    <property type="evidence" value="ECO:0007669"/>
    <property type="project" value="TreeGrafter"/>
</dbReference>
<dbReference type="HOGENOM" id="CLU_027938_4_0_11"/>
<evidence type="ECO:0000259" key="3">
    <source>
        <dbReference type="SMART" id="SM00563"/>
    </source>
</evidence>
<reference evidence="4 5" key="1">
    <citation type="journal article" date="2013" name="Genome Announc.">
        <title>Draft genome sequence of an Actinobacterium, Brachybacterium muris strain UCD-AY4.</title>
        <authorList>
            <person name="Lo J.R."/>
            <person name="Lang J.M."/>
            <person name="Darling A.E."/>
            <person name="Eisen J.A."/>
            <person name="Coil D.A."/>
        </authorList>
    </citation>
    <scope>NUCLEOTIDE SEQUENCE [LARGE SCALE GENOMIC DNA]</scope>
    <source>
        <strain evidence="4 5">UCD-AY4</strain>
    </source>
</reference>
<sequence length="241" mass="26309">MFYAFAKVIVGTLVRLIWNPIIVGEERIPDRGPVILASNHVSYADTVVMPIQVRRAVHFLGKSDIFKGGSPLNQAFALVLRGLHVMPVDRSGGAASRSAIEGGLKVLGDGEVLGIYPEGSRSPDGRLHRFKTGTARFALATGAPVVPVAMIDTFEAHRGRKVFPRRKPQMKVLVGEPIDVAALAAGYEGYEEGRLLRAVTEEIRARVQELSGQEYVDKYASDVKKRLKAEGKQRPGRAPRT</sequence>
<dbReference type="CDD" id="cd07989">
    <property type="entry name" value="LPLAT_AGPAT-like"/>
    <property type="match status" value="1"/>
</dbReference>
<keyword evidence="5" id="KW-1185">Reference proteome</keyword>
<keyword evidence="1 4" id="KW-0808">Transferase</keyword>
<keyword evidence="2 4" id="KW-0012">Acyltransferase</keyword>
<dbReference type="PANTHER" id="PTHR10434:SF11">
    <property type="entry name" value="1-ACYL-SN-GLYCEROL-3-PHOSPHATE ACYLTRANSFERASE"/>
    <property type="match status" value="1"/>
</dbReference>
<dbReference type="Proteomes" id="UP000019754">
    <property type="component" value="Unassembled WGS sequence"/>
</dbReference>
<dbReference type="AlphaFoldDB" id="A0A022KS23"/>
<feature type="domain" description="Phospholipid/glycerol acyltransferase" evidence="3">
    <location>
        <begin position="34"/>
        <end position="153"/>
    </location>
</feature>
<dbReference type="SUPFAM" id="SSF69593">
    <property type="entry name" value="Glycerol-3-phosphate (1)-acyltransferase"/>
    <property type="match status" value="1"/>
</dbReference>
<protein>
    <submittedName>
        <fullName evidence="4">Acyl-phosphate glycerol 3-phosphate acyltransferase</fullName>
    </submittedName>
</protein>
<dbReference type="SMART" id="SM00563">
    <property type="entry name" value="PlsC"/>
    <property type="match status" value="1"/>
</dbReference>
<dbReference type="Pfam" id="PF01553">
    <property type="entry name" value="Acyltransferase"/>
    <property type="match status" value="1"/>
</dbReference>
<dbReference type="EMBL" id="AORC01000014">
    <property type="protein sequence ID" value="EYT48538.1"/>
    <property type="molecule type" value="Genomic_DNA"/>
</dbReference>
<dbReference type="PANTHER" id="PTHR10434">
    <property type="entry name" value="1-ACYL-SN-GLYCEROL-3-PHOSPHATE ACYLTRANSFERASE"/>
    <property type="match status" value="1"/>
</dbReference>
<dbReference type="GO" id="GO:0006654">
    <property type="term" value="P:phosphatidic acid biosynthetic process"/>
    <property type="evidence" value="ECO:0007669"/>
    <property type="project" value="TreeGrafter"/>
</dbReference>
<dbReference type="InterPro" id="IPR002123">
    <property type="entry name" value="Plipid/glycerol_acylTrfase"/>
</dbReference>
<dbReference type="GO" id="GO:0005886">
    <property type="term" value="C:plasma membrane"/>
    <property type="evidence" value="ECO:0007669"/>
    <property type="project" value="TreeGrafter"/>
</dbReference>
<comment type="caution">
    <text evidence="4">The sequence shown here is derived from an EMBL/GenBank/DDBJ whole genome shotgun (WGS) entry which is preliminary data.</text>
</comment>
<accession>A0A022KS23</accession>
<gene>
    <name evidence="4" type="ORF">D641_0111585</name>
</gene>
<evidence type="ECO:0000256" key="1">
    <source>
        <dbReference type="ARBA" id="ARBA00022679"/>
    </source>
</evidence>
<dbReference type="STRING" id="1249481.D641_0111585"/>
<name>A0A022KS23_9MICO</name>
<evidence type="ECO:0000313" key="4">
    <source>
        <dbReference type="EMBL" id="EYT48538.1"/>
    </source>
</evidence>
<organism evidence="4 5">
    <name type="scientific">Brachybacterium muris UCD-AY4</name>
    <dbReference type="NCBI Taxonomy" id="1249481"/>
    <lineage>
        <taxon>Bacteria</taxon>
        <taxon>Bacillati</taxon>
        <taxon>Actinomycetota</taxon>
        <taxon>Actinomycetes</taxon>
        <taxon>Micrococcales</taxon>
        <taxon>Dermabacteraceae</taxon>
        <taxon>Brachybacterium</taxon>
    </lineage>
</organism>
<evidence type="ECO:0000256" key="2">
    <source>
        <dbReference type="ARBA" id="ARBA00023315"/>
    </source>
</evidence>
<evidence type="ECO:0000313" key="5">
    <source>
        <dbReference type="Proteomes" id="UP000019754"/>
    </source>
</evidence>